<name>E8ZC37_BETVM</name>
<dbReference type="PANTHER" id="PTHR43383:SF2">
    <property type="entry name" value="AMIDOHYDROLASE 2 FAMILY PROTEIN"/>
    <property type="match status" value="1"/>
</dbReference>
<evidence type="ECO:0000313" key="2">
    <source>
        <dbReference type="EMBL" id="CBJ20670.1"/>
    </source>
</evidence>
<dbReference type="SUPFAM" id="SSF56672">
    <property type="entry name" value="DNA/RNA polymerases"/>
    <property type="match status" value="1"/>
</dbReference>
<protein>
    <submittedName>
        <fullName evidence="2">Uncharacterized protein orf167b</fullName>
    </submittedName>
</protein>
<geneLocation type="mitochondrion" evidence="2"/>
<dbReference type="AlphaFoldDB" id="E8ZC37"/>
<sequence length="167" mass="18828">MWIFRHKKKDDGSFERHKARLVGDGAGQQVGVDCGETFSPVVKPATLRTVLSLALSKSWPIHQLDVKNAFLHGELKETVYMHQPLGFKDPDRPNHVCLLRKSLYGLKQAPRAWYKRFAGYVSSIGFSQSQSDNSLFIYRNGTTLAYILLYVDDIILTASSGTTFSYP</sequence>
<dbReference type="InterPro" id="IPR013103">
    <property type="entry name" value="RVT_2"/>
</dbReference>
<evidence type="ECO:0000259" key="1">
    <source>
        <dbReference type="Pfam" id="PF07727"/>
    </source>
</evidence>
<keyword evidence="2" id="KW-0496">Mitochondrion</keyword>
<dbReference type="PANTHER" id="PTHR43383">
    <property type="entry name" value="NODULIN 6"/>
    <property type="match status" value="1"/>
</dbReference>
<feature type="domain" description="Reverse transcriptase Ty1/copia-type" evidence="1">
    <location>
        <begin position="2"/>
        <end position="160"/>
    </location>
</feature>
<reference evidence="2" key="2">
    <citation type="journal article" date="2011" name="Genome Biol. Evol.">
        <title>Structural and content diversity of mitochondrial genome in beet: a comparative genomic analysis.</title>
        <authorList>
            <person name="Darracq A."/>
            <person name="Varre J.S."/>
            <person name="Marechal-Drouard L."/>
            <person name="Courseaux A."/>
            <person name="Saumitou-Laprade P."/>
            <person name="Oztas S."/>
            <person name="Vacherie B."/>
            <person name="Barbe V.and.Touzet.P."/>
        </authorList>
    </citation>
    <scope>NUCLEOTIDE SEQUENCE</scope>
</reference>
<reference evidence="2" key="1">
    <citation type="submission" date="2010-11" db="EMBL/GenBank/DDBJ databases">
        <authorList>
            <person name="Genoscope - CEA"/>
        </authorList>
    </citation>
    <scope>NUCLEOTIDE SEQUENCE</scope>
</reference>
<organism evidence="2">
    <name type="scientific">Beta vulgaris subsp. maritima</name>
    <name type="common">Sea beet</name>
    <name type="synonym">Beta maritima</name>
    <dbReference type="NCBI Taxonomy" id="350892"/>
    <lineage>
        <taxon>Eukaryota</taxon>
        <taxon>Viridiplantae</taxon>
        <taxon>Streptophyta</taxon>
        <taxon>Embryophyta</taxon>
        <taxon>Tracheophyta</taxon>
        <taxon>Spermatophyta</taxon>
        <taxon>Magnoliopsida</taxon>
        <taxon>eudicotyledons</taxon>
        <taxon>Gunneridae</taxon>
        <taxon>Pentapetalae</taxon>
        <taxon>Caryophyllales</taxon>
        <taxon>Chenopodiaceae</taxon>
        <taxon>Betoideae</taxon>
        <taxon>Beta</taxon>
    </lineage>
</organism>
<dbReference type="Pfam" id="PF07727">
    <property type="entry name" value="RVT_2"/>
    <property type="match status" value="1"/>
</dbReference>
<gene>
    <name evidence="2" type="primary">orf167b</name>
</gene>
<dbReference type="InterPro" id="IPR043502">
    <property type="entry name" value="DNA/RNA_pol_sf"/>
</dbReference>
<proteinExistence type="predicted"/>
<dbReference type="EMBL" id="FP885871">
    <property type="protein sequence ID" value="CBJ20670.1"/>
    <property type="molecule type" value="Genomic_DNA"/>
</dbReference>
<accession>E8ZC37</accession>